<name>A0A1D9PSU1_SCLS1</name>
<organism evidence="5 6">
    <name type="scientific">Sclerotinia sclerotiorum (strain ATCC 18683 / 1980 / Ss-1)</name>
    <name type="common">White mold</name>
    <name type="synonym">Whetzelinia sclerotiorum</name>
    <dbReference type="NCBI Taxonomy" id="665079"/>
    <lineage>
        <taxon>Eukaryota</taxon>
        <taxon>Fungi</taxon>
        <taxon>Dikarya</taxon>
        <taxon>Ascomycota</taxon>
        <taxon>Pezizomycotina</taxon>
        <taxon>Leotiomycetes</taxon>
        <taxon>Helotiales</taxon>
        <taxon>Sclerotiniaceae</taxon>
        <taxon>Sclerotinia</taxon>
    </lineage>
</organism>
<dbReference type="InterPro" id="IPR010987">
    <property type="entry name" value="Glutathione-S-Trfase_C-like"/>
</dbReference>
<dbReference type="SUPFAM" id="SSF47616">
    <property type="entry name" value="GST C-terminal domain-like"/>
    <property type="match status" value="1"/>
</dbReference>
<evidence type="ECO:0000313" key="6">
    <source>
        <dbReference type="Proteomes" id="UP000177798"/>
    </source>
</evidence>
<dbReference type="InterPro" id="IPR004046">
    <property type="entry name" value="GST_C"/>
</dbReference>
<evidence type="ECO:0008006" key="7">
    <source>
        <dbReference type="Google" id="ProtNLM"/>
    </source>
</evidence>
<dbReference type="CDD" id="cd10293">
    <property type="entry name" value="GST_C_Ure2p"/>
    <property type="match status" value="1"/>
</dbReference>
<comment type="similarity">
    <text evidence="1 2">Belongs to the GST superfamily.</text>
</comment>
<dbReference type="Gene3D" id="3.40.30.10">
    <property type="entry name" value="Glutaredoxin"/>
    <property type="match status" value="1"/>
</dbReference>
<evidence type="ECO:0000259" key="3">
    <source>
        <dbReference type="PROSITE" id="PS50404"/>
    </source>
</evidence>
<evidence type="ECO:0000259" key="4">
    <source>
        <dbReference type="PROSITE" id="PS50405"/>
    </source>
</evidence>
<dbReference type="OMA" id="ATQYAKH"/>
<reference evidence="6" key="1">
    <citation type="journal article" date="2017" name="Genome Biol. Evol.">
        <title>The complete genome sequence of the phytopathogenic fungus Sclerotinia sclerotiorum reveals insights into the genome architecture of broad host range pathogens.</title>
        <authorList>
            <person name="Derbyshire M."/>
            <person name="Denton-Giles M."/>
            <person name="Hegedus D."/>
            <person name="Seifbarghy S."/>
            <person name="Rollins J."/>
            <person name="van Kan J."/>
            <person name="Seidl M.F."/>
            <person name="Faino L."/>
            <person name="Mbengue M."/>
            <person name="Navaud O."/>
            <person name="Raffaele S."/>
            <person name="Hammond-Kosack K."/>
            <person name="Heard S."/>
            <person name="Oliver R."/>
        </authorList>
    </citation>
    <scope>NUCLEOTIDE SEQUENCE [LARGE SCALE GENOMIC DNA]</scope>
    <source>
        <strain evidence="6">ATCC 18683 / 1980 / Ss-1</strain>
    </source>
</reference>
<evidence type="ECO:0000313" key="5">
    <source>
        <dbReference type="EMBL" id="APA05730.1"/>
    </source>
</evidence>
<dbReference type="EMBL" id="CP017814">
    <property type="protein sequence ID" value="APA05730.1"/>
    <property type="molecule type" value="Genomic_DNA"/>
</dbReference>
<dbReference type="Pfam" id="PF02798">
    <property type="entry name" value="GST_N"/>
    <property type="match status" value="1"/>
</dbReference>
<dbReference type="PANTHER" id="PTHR44051:SF3">
    <property type="entry name" value="TRANSCRIPTIONAL REGULATOR URE2"/>
    <property type="match status" value="1"/>
</dbReference>
<dbReference type="Gene3D" id="1.20.1050.10">
    <property type="match status" value="1"/>
</dbReference>
<evidence type="ECO:0000256" key="1">
    <source>
        <dbReference type="ARBA" id="ARBA00007409"/>
    </source>
</evidence>
<protein>
    <recommendedName>
        <fullName evidence="7">Glutathione S-transferase</fullName>
    </recommendedName>
</protein>
<dbReference type="KEGG" id="ssl:SS1G_01918"/>
<dbReference type="InterPro" id="IPR036282">
    <property type="entry name" value="Glutathione-S-Trfase_C_sf"/>
</dbReference>
<gene>
    <name evidence="5" type="ORF">sscle_01g005000</name>
</gene>
<dbReference type="Pfam" id="PF00043">
    <property type="entry name" value="GST_C"/>
    <property type="match status" value="1"/>
</dbReference>
<dbReference type="RefSeq" id="XP_001597722.1">
    <property type="nucleotide sequence ID" value="XM_001597672.1"/>
</dbReference>
<dbReference type="SFLD" id="SFLDG01151">
    <property type="entry name" value="Main.2:_Nu-like"/>
    <property type="match status" value="1"/>
</dbReference>
<evidence type="ECO:0000256" key="2">
    <source>
        <dbReference type="RuleBase" id="RU003494"/>
    </source>
</evidence>
<feature type="domain" description="GST N-terminal" evidence="3">
    <location>
        <begin position="3"/>
        <end position="84"/>
    </location>
</feature>
<dbReference type="Proteomes" id="UP000177798">
    <property type="component" value="Chromosome 1"/>
</dbReference>
<proteinExistence type="inferred from homology"/>
<dbReference type="PROSITE" id="PS50404">
    <property type="entry name" value="GST_NTER"/>
    <property type="match status" value="1"/>
</dbReference>
<dbReference type="InterPro" id="IPR040079">
    <property type="entry name" value="Glutathione_S-Trfase"/>
</dbReference>
<dbReference type="AlphaFoldDB" id="A0A1D9PSU1"/>
<feature type="domain" description="GST C-terminal" evidence="4">
    <location>
        <begin position="90"/>
        <end position="219"/>
    </location>
</feature>
<dbReference type="CDD" id="cd03048">
    <property type="entry name" value="GST_N_Ure2p_like"/>
    <property type="match status" value="1"/>
</dbReference>
<dbReference type="InterPro" id="IPR036249">
    <property type="entry name" value="Thioredoxin-like_sf"/>
</dbReference>
<dbReference type="SFLD" id="SFLDS00019">
    <property type="entry name" value="Glutathione_Transferase_(cytos"/>
    <property type="match status" value="1"/>
</dbReference>
<accession>A0A1D9PSU1</accession>
<dbReference type="SUPFAM" id="SSF52833">
    <property type="entry name" value="Thioredoxin-like"/>
    <property type="match status" value="1"/>
</dbReference>
<dbReference type="SFLD" id="SFLDG00358">
    <property type="entry name" value="Main_(cytGST)"/>
    <property type="match status" value="1"/>
</dbReference>
<dbReference type="InterPro" id="IPR004045">
    <property type="entry name" value="Glutathione_S-Trfase_N"/>
</dbReference>
<dbReference type="OrthoDB" id="422574at2759"/>
<dbReference type="PROSITE" id="PS50405">
    <property type="entry name" value="GST_CTER"/>
    <property type="match status" value="1"/>
</dbReference>
<dbReference type="VEuPathDB" id="FungiDB:sscle_01g005000"/>
<dbReference type="PANTHER" id="PTHR44051">
    <property type="entry name" value="GLUTATHIONE S-TRANSFERASE-RELATED"/>
    <property type="match status" value="1"/>
</dbReference>
<sequence>MSQPITLYGHRGGPNPWKVAIILEELKVPYINKFMEMADLKKEPFETINPNGRVPAITDPNTDVTLWESGAIIEYLIDTYDHTAALTYTSSPERYQVKQWLHFQMSGQGPYYGQAAWFTKFHAEKIDSAIERYLEQIKRVLYVLDKHLNGKEWLVGDKCTFADLSFVPWDMAIPWIFGDRVGELEIEKNYPHYFAWNKRLMERPSVQKIVKDKAAATSGH</sequence>